<dbReference type="Pfam" id="PF00153">
    <property type="entry name" value="Mito_carr"/>
    <property type="match status" value="1"/>
</dbReference>
<evidence type="ECO:0000256" key="7">
    <source>
        <dbReference type="ARBA" id="ARBA00022989"/>
    </source>
</evidence>
<dbReference type="InterPro" id="IPR023395">
    <property type="entry name" value="MCP_dom_sf"/>
</dbReference>
<evidence type="ECO:0000256" key="4">
    <source>
        <dbReference type="ARBA" id="ARBA00022692"/>
    </source>
</evidence>
<keyword evidence="4" id="KW-0812">Transmembrane</keyword>
<keyword evidence="5" id="KW-0677">Repeat</keyword>
<dbReference type="PANTHER" id="PTHR45671">
    <property type="entry name" value="SOLUTE CARRIER FAMILY 25 (MITOCHONDRIAL CARRIER PHOSPHATE CARRIER), MEMBER 3, LIKE-RELATED-RELATED"/>
    <property type="match status" value="1"/>
</dbReference>
<evidence type="ECO:0000256" key="5">
    <source>
        <dbReference type="ARBA" id="ARBA00022737"/>
    </source>
</evidence>
<comment type="subcellular location">
    <subcellularLocation>
        <location evidence="1">Mitochondrion inner membrane</location>
        <topology evidence="1">Multi-pass membrane protein</topology>
    </subcellularLocation>
</comment>
<sequence>MVLSDSSRNSIIPSYLYSFSSQKSSSLHATTSTATAFNGAAASDSSSVPRSRSFVVPSPSEPFGKIELYSPAFYAACTAGGILSCGLTHTTVTPLDLVKCNMQAYGSTFIINHKKRVNR</sequence>
<proteinExistence type="inferred from homology"/>
<evidence type="ECO:0000256" key="9">
    <source>
        <dbReference type="ARBA" id="ARBA00023136"/>
    </source>
</evidence>
<comment type="caution">
    <text evidence="10">The sequence shown here is derived from an EMBL/GenBank/DDBJ whole genome shotgun (WGS) entry which is preliminary data.</text>
</comment>
<dbReference type="InterPro" id="IPR018108">
    <property type="entry name" value="MCP_transmembrane"/>
</dbReference>
<evidence type="ECO:0000256" key="8">
    <source>
        <dbReference type="ARBA" id="ARBA00023128"/>
    </source>
</evidence>
<evidence type="ECO:0000256" key="6">
    <source>
        <dbReference type="ARBA" id="ARBA00022792"/>
    </source>
</evidence>
<name>A0AAD9XV96_9ROSI</name>
<evidence type="ECO:0000256" key="2">
    <source>
        <dbReference type="ARBA" id="ARBA00006375"/>
    </source>
</evidence>
<evidence type="ECO:0000313" key="10">
    <source>
        <dbReference type="EMBL" id="KAK2666037.1"/>
    </source>
</evidence>
<accession>A0AAD9XV96</accession>
<dbReference type="Proteomes" id="UP001280121">
    <property type="component" value="Unassembled WGS sequence"/>
</dbReference>
<keyword evidence="3" id="KW-0813">Transport</keyword>
<keyword evidence="8" id="KW-0496">Mitochondrion</keyword>
<dbReference type="AlphaFoldDB" id="A0AAD9XV96"/>
<keyword evidence="6" id="KW-0999">Mitochondrion inner membrane</keyword>
<evidence type="ECO:0000256" key="3">
    <source>
        <dbReference type="ARBA" id="ARBA00022448"/>
    </source>
</evidence>
<dbReference type="InterPro" id="IPR044677">
    <property type="entry name" value="SLC25A3/Pic2/Mir1-like"/>
</dbReference>
<evidence type="ECO:0000313" key="11">
    <source>
        <dbReference type="Proteomes" id="UP001280121"/>
    </source>
</evidence>
<dbReference type="SUPFAM" id="SSF103506">
    <property type="entry name" value="Mitochondrial carrier"/>
    <property type="match status" value="1"/>
</dbReference>
<organism evidence="10 11">
    <name type="scientific">Dipteronia dyeriana</name>
    <dbReference type="NCBI Taxonomy" id="168575"/>
    <lineage>
        <taxon>Eukaryota</taxon>
        <taxon>Viridiplantae</taxon>
        <taxon>Streptophyta</taxon>
        <taxon>Embryophyta</taxon>
        <taxon>Tracheophyta</taxon>
        <taxon>Spermatophyta</taxon>
        <taxon>Magnoliopsida</taxon>
        <taxon>eudicotyledons</taxon>
        <taxon>Gunneridae</taxon>
        <taxon>Pentapetalae</taxon>
        <taxon>rosids</taxon>
        <taxon>malvids</taxon>
        <taxon>Sapindales</taxon>
        <taxon>Sapindaceae</taxon>
        <taxon>Hippocastanoideae</taxon>
        <taxon>Acereae</taxon>
        <taxon>Dipteronia</taxon>
    </lineage>
</organism>
<keyword evidence="9" id="KW-0472">Membrane</keyword>
<evidence type="ECO:0000256" key="1">
    <source>
        <dbReference type="ARBA" id="ARBA00004448"/>
    </source>
</evidence>
<gene>
    <name evidence="10" type="ORF">Ddye_004611</name>
</gene>
<comment type="similarity">
    <text evidence="2">Belongs to the mitochondrial carrier (TC 2.A.29) family.</text>
</comment>
<dbReference type="GO" id="GO:0005743">
    <property type="term" value="C:mitochondrial inner membrane"/>
    <property type="evidence" value="ECO:0007669"/>
    <property type="project" value="UniProtKB-SubCell"/>
</dbReference>
<dbReference type="GO" id="GO:0005315">
    <property type="term" value="F:phosphate transmembrane transporter activity"/>
    <property type="evidence" value="ECO:0007669"/>
    <property type="project" value="InterPro"/>
</dbReference>
<dbReference type="EMBL" id="JANJYI010000001">
    <property type="protein sequence ID" value="KAK2666037.1"/>
    <property type="molecule type" value="Genomic_DNA"/>
</dbReference>
<reference evidence="10" key="1">
    <citation type="journal article" date="2023" name="Plant J.">
        <title>Genome sequences and population genomics provide insights into the demographic history, inbreeding, and mutation load of two 'living fossil' tree species of Dipteronia.</title>
        <authorList>
            <person name="Feng Y."/>
            <person name="Comes H.P."/>
            <person name="Chen J."/>
            <person name="Zhu S."/>
            <person name="Lu R."/>
            <person name="Zhang X."/>
            <person name="Li P."/>
            <person name="Qiu J."/>
            <person name="Olsen K.M."/>
            <person name="Qiu Y."/>
        </authorList>
    </citation>
    <scope>NUCLEOTIDE SEQUENCE</scope>
    <source>
        <strain evidence="10">KIB01</strain>
    </source>
</reference>
<keyword evidence="7" id="KW-1133">Transmembrane helix</keyword>
<dbReference type="PANTHER" id="PTHR45671:SF10">
    <property type="entry name" value="SOLUTE CARRIER FAMILY 25 MEMBER 3"/>
    <property type="match status" value="1"/>
</dbReference>
<dbReference type="GO" id="GO:1990547">
    <property type="term" value="P:mitochondrial phosphate ion transmembrane transport"/>
    <property type="evidence" value="ECO:0007669"/>
    <property type="project" value="InterPro"/>
</dbReference>
<keyword evidence="11" id="KW-1185">Reference proteome</keyword>
<protein>
    <submittedName>
        <fullName evidence="10">Uncharacterized protein</fullName>
    </submittedName>
</protein>